<accession>A0A0F7RN05</accession>
<organism evidence="1 2">
    <name type="scientific">Bacillus anthracis</name>
    <name type="common">anthrax bacterium</name>
    <dbReference type="NCBI Taxonomy" id="1392"/>
    <lineage>
        <taxon>Bacteria</taxon>
        <taxon>Bacillati</taxon>
        <taxon>Bacillota</taxon>
        <taxon>Bacilli</taxon>
        <taxon>Bacillales</taxon>
        <taxon>Bacillaceae</taxon>
        <taxon>Bacillus</taxon>
        <taxon>Bacillus cereus group</taxon>
    </lineage>
</organism>
<keyword evidence="2" id="KW-1185">Reference proteome</keyword>
<dbReference type="KEGG" id="banh:HYU01_04055"/>
<evidence type="ECO:0000313" key="2">
    <source>
        <dbReference type="Proteomes" id="UP000000594"/>
    </source>
</evidence>
<evidence type="ECO:0000313" key="1">
    <source>
        <dbReference type="EMBL" id="AAT29844.1"/>
    </source>
</evidence>
<accession>Q81UW9</accession>
<accession>E9QWH5</accession>
<reference evidence="1 2" key="1">
    <citation type="journal article" date="2009" name="J. Bacteriol.">
        <title>The complete genome sequence of Bacillus anthracis Ames 'Ancestor'.</title>
        <authorList>
            <person name="Ravel J."/>
            <person name="Jiang L."/>
            <person name="Stanley S.T."/>
            <person name="Wilson M.R."/>
            <person name="Decker R.S."/>
            <person name="Read T.D."/>
            <person name="Worsham P."/>
            <person name="Keim P.S."/>
            <person name="Salzberg S.L."/>
            <person name="Fraser-Liggett C.M."/>
            <person name="Rasko D.A."/>
        </authorList>
    </citation>
    <scope>NUCLEOTIDE SEQUENCE [LARGE SCALE GENOMIC DNA]</scope>
    <source>
        <strain evidence="2">Ames ancestor</strain>
    </source>
</reference>
<sequence>MQQAMHFMSFALFISYLKDHFYEKARKDEKIDGIILIILNVSV</sequence>
<dbReference type="PATRIC" id="fig|1392.230.peg.731"/>
<dbReference type="Proteomes" id="UP000000594">
    <property type="component" value="Chromosome"/>
</dbReference>
<protein>
    <submittedName>
        <fullName evidence="1">Uncharacterized protein</fullName>
    </submittedName>
</protein>
<accession>Q6KWX1</accession>
<proteinExistence type="predicted"/>
<dbReference type="AlphaFoldDB" id="A0A0F7RN05"/>
<dbReference type="KEGG" id="bar:GBAA_0737"/>
<name>A0A0F7RN05_BACAN</name>
<gene>
    <name evidence="1" type="ordered locus">GBAA_0737</name>
</gene>
<dbReference type="EMBL" id="AE017334">
    <property type="protein sequence ID" value="AAT29844.1"/>
    <property type="molecule type" value="Genomic_DNA"/>
</dbReference>